<dbReference type="OrthoDB" id="2278014at2759"/>
<dbReference type="Proteomes" id="UP000054107">
    <property type="component" value="Unassembled WGS sequence"/>
</dbReference>
<keyword evidence="2" id="KW-1185">Reference proteome</keyword>
<accession>A0A0B7N2M2</accession>
<proteinExistence type="predicted"/>
<evidence type="ECO:0000313" key="1">
    <source>
        <dbReference type="EMBL" id="CEP09648.1"/>
    </source>
</evidence>
<dbReference type="AlphaFoldDB" id="A0A0B7N2M2"/>
<organism evidence="1 2">
    <name type="scientific">Parasitella parasitica</name>
    <dbReference type="NCBI Taxonomy" id="35722"/>
    <lineage>
        <taxon>Eukaryota</taxon>
        <taxon>Fungi</taxon>
        <taxon>Fungi incertae sedis</taxon>
        <taxon>Mucoromycota</taxon>
        <taxon>Mucoromycotina</taxon>
        <taxon>Mucoromycetes</taxon>
        <taxon>Mucorales</taxon>
        <taxon>Mucorineae</taxon>
        <taxon>Mucoraceae</taxon>
        <taxon>Parasitella</taxon>
    </lineage>
</organism>
<evidence type="ECO:0000313" key="2">
    <source>
        <dbReference type="Proteomes" id="UP000054107"/>
    </source>
</evidence>
<gene>
    <name evidence="1" type="primary">PARPA_03198.1 scaffold 7172</name>
</gene>
<reference evidence="1 2" key="1">
    <citation type="submission" date="2014-09" db="EMBL/GenBank/DDBJ databases">
        <authorList>
            <person name="Ellenberger Sabrina"/>
        </authorList>
    </citation>
    <scope>NUCLEOTIDE SEQUENCE [LARGE SCALE GENOMIC DNA]</scope>
    <source>
        <strain evidence="1 2">CBS 412.66</strain>
    </source>
</reference>
<dbReference type="EMBL" id="LN722152">
    <property type="protein sequence ID" value="CEP09648.1"/>
    <property type="molecule type" value="Genomic_DNA"/>
</dbReference>
<name>A0A0B7N2M2_9FUNG</name>
<feature type="non-terminal residue" evidence="1">
    <location>
        <position position="1"/>
    </location>
</feature>
<sequence>PTNYPERNTAVPDTSALNIQQPQDFPATRIPQPILQEEPTSSFNNRRLLAPAPRRFVPQPFVVPLHQPRSSRVRRYRRCQTCSVFGCPGGQSRGTCQNKCTLCGIVWCSGRPSFPGGNCQNSELQACFKKFCQSLPDSFDLNVYKGQGYSTIISFMAKQYETLVRENISSNYESRTCRYLLGIFSKPNHELFCGNILTVAQRKSIARYVFQKKANAEDCKWPSSVDKNDENDTLVERTLAFWSKFDITGAKSPTVPNVYARPHHYLKWTHEIQREMSEKRFIQENVPQQTATRGYVYRNLKAINGVTKVNLKTFNSLKEAILVAINSNKSLQVSNKMKCLSSDDLGKINTLIAATQKEI</sequence>
<protein>
    <submittedName>
        <fullName evidence="1">Uncharacterized protein</fullName>
    </submittedName>
</protein>